<name>A0ABQ6N6F0_9STRA</name>
<evidence type="ECO:0000313" key="2">
    <source>
        <dbReference type="EMBL" id="GMI40944.1"/>
    </source>
</evidence>
<gene>
    <name evidence="2" type="ORF">TeGR_g8611</name>
</gene>
<protein>
    <submittedName>
        <fullName evidence="2">Uncharacterized protein</fullName>
    </submittedName>
</protein>
<evidence type="ECO:0000256" key="1">
    <source>
        <dbReference type="SAM" id="MobiDB-lite"/>
    </source>
</evidence>
<dbReference type="EMBL" id="BRYB01000965">
    <property type="protein sequence ID" value="GMI40944.1"/>
    <property type="molecule type" value="Genomic_DNA"/>
</dbReference>
<evidence type="ECO:0000313" key="3">
    <source>
        <dbReference type="Proteomes" id="UP001165060"/>
    </source>
</evidence>
<organism evidence="2 3">
    <name type="scientific">Tetraparma gracilis</name>
    <dbReference type="NCBI Taxonomy" id="2962635"/>
    <lineage>
        <taxon>Eukaryota</taxon>
        <taxon>Sar</taxon>
        <taxon>Stramenopiles</taxon>
        <taxon>Ochrophyta</taxon>
        <taxon>Bolidophyceae</taxon>
        <taxon>Parmales</taxon>
        <taxon>Triparmaceae</taxon>
        <taxon>Tetraparma</taxon>
    </lineage>
</organism>
<feature type="compositionally biased region" description="Polar residues" evidence="1">
    <location>
        <begin position="151"/>
        <end position="163"/>
    </location>
</feature>
<reference evidence="2 3" key="1">
    <citation type="journal article" date="2023" name="Commun. Biol.">
        <title>Genome analysis of Parmales, the sister group of diatoms, reveals the evolutionary specialization of diatoms from phago-mixotrophs to photoautotrophs.</title>
        <authorList>
            <person name="Ban H."/>
            <person name="Sato S."/>
            <person name="Yoshikawa S."/>
            <person name="Yamada K."/>
            <person name="Nakamura Y."/>
            <person name="Ichinomiya M."/>
            <person name="Sato N."/>
            <person name="Blanc-Mathieu R."/>
            <person name="Endo H."/>
            <person name="Kuwata A."/>
            <person name="Ogata H."/>
        </authorList>
    </citation>
    <scope>NUCLEOTIDE SEQUENCE [LARGE SCALE GENOMIC DNA]</scope>
</reference>
<feature type="non-terminal residue" evidence="2">
    <location>
        <position position="1"/>
    </location>
</feature>
<proteinExistence type="predicted"/>
<sequence>GNAYATNKQAILPPPSAPSNYVGRNAPTPVSNTTNKSLYTGNHRGPGSSLAASKKPASKNSKHGGRSGSYGTHTPVLKGFLGHKAAVNQGRQGRKQKPLQGQPFVEEQKGRFDFVGAAQGGAKGRAAPFHLSGPPSKASRREGARGPGTQAAETISTLETRPQ</sequence>
<feature type="compositionally biased region" description="Polar residues" evidence="1">
    <location>
        <begin position="28"/>
        <end position="40"/>
    </location>
</feature>
<keyword evidence="3" id="KW-1185">Reference proteome</keyword>
<feature type="region of interest" description="Disordered" evidence="1">
    <location>
        <begin position="1"/>
        <end position="163"/>
    </location>
</feature>
<accession>A0ABQ6N6F0</accession>
<dbReference type="Proteomes" id="UP001165060">
    <property type="component" value="Unassembled WGS sequence"/>
</dbReference>
<feature type="compositionally biased region" description="Basic residues" evidence="1">
    <location>
        <begin position="56"/>
        <end position="65"/>
    </location>
</feature>
<comment type="caution">
    <text evidence="2">The sequence shown here is derived from an EMBL/GenBank/DDBJ whole genome shotgun (WGS) entry which is preliminary data.</text>
</comment>